<proteinExistence type="predicted"/>
<accession>A0A0K0DE83</accession>
<feature type="region of interest" description="Disordered" evidence="1">
    <location>
        <begin position="124"/>
        <end position="148"/>
    </location>
</feature>
<name>A0A0K0DE83_ANGCA</name>
<feature type="compositionally biased region" description="Polar residues" evidence="1">
    <location>
        <begin position="33"/>
        <end position="52"/>
    </location>
</feature>
<sequence>MVFTLLERAQYTEKIFCPNGTMESLLTWASNHSLSPTASTSCEETERSQCNSKKSRDAIEHPIIPPPGFRSDSEAHNKQLSPRGIETTPIDVNKRKEEKERALQRILEEANELKRKEQELRRLTSDWTSKKQERLAPPPATSNGGNITAKCTTPLFQKKLHDHTRLSLQNVFDQQASPDDNNNAVQTLMSSVGSPSSPRRGHGIKPVGKSPSYSPKILHSNVSLCETRTSSQSFPSPREIGIQKLGNLEKTSQHLQQVDSSNGSTKIVEAFVIPQNSLNSQAQFPTSVQIPPKLPLTTRSTVPWENTEVPSPPMTPDADSNIRKVKEAVKQSLGQKSASSLLLQAHLSTLELKDPRGDVKQSELNGITSTLSKKPLDNQINVQITSSMSKVLKEEFPSLKKVGVPVEKNGITLGKVLGASSESYGETARATVAERPMRVQHPTPPPPPPSTMLFPQSSLSLTVAATRPSTSLILTQDLERQKTKLKPVAAIEKSAALMDVRDSLMAEIRNAGGLRALRQTSS</sequence>
<evidence type="ECO:0000256" key="1">
    <source>
        <dbReference type="SAM" id="MobiDB-lite"/>
    </source>
</evidence>
<reference evidence="3" key="2">
    <citation type="submission" date="2017-02" db="UniProtKB">
        <authorList>
            <consortium name="WormBaseParasite"/>
        </authorList>
    </citation>
    <scope>IDENTIFICATION</scope>
</reference>
<feature type="region of interest" description="Disordered" evidence="1">
    <location>
        <begin position="33"/>
        <end position="90"/>
    </location>
</feature>
<dbReference type="WBParaSite" id="ACAC_0000912901-mRNA-1">
    <property type="protein sequence ID" value="ACAC_0000912901-mRNA-1"/>
    <property type="gene ID" value="ACAC_0000912901"/>
</dbReference>
<feature type="compositionally biased region" description="Basic and acidic residues" evidence="1">
    <location>
        <begin position="124"/>
        <end position="134"/>
    </location>
</feature>
<organism evidence="2 3">
    <name type="scientific">Angiostrongylus cantonensis</name>
    <name type="common">Rat lungworm</name>
    <dbReference type="NCBI Taxonomy" id="6313"/>
    <lineage>
        <taxon>Eukaryota</taxon>
        <taxon>Metazoa</taxon>
        <taxon>Ecdysozoa</taxon>
        <taxon>Nematoda</taxon>
        <taxon>Chromadorea</taxon>
        <taxon>Rhabditida</taxon>
        <taxon>Rhabditina</taxon>
        <taxon>Rhabditomorpha</taxon>
        <taxon>Strongyloidea</taxon>
        <taxon>Metastrongylidae</taxon>
        <taxon>Angiostrongylus</taxon>
    </lineage>
</organism>
<feature type="region of interest" description="Disordered" evidence="1">
    <location>
        <begin position="173"/>
        <end position="215"/>
    </location>
</feature>
<dbReference type="Proteomes" id="UP000035642">
    <property type="component" value="Unassembled WGS sequence"/>
</dbReference>
<dbReference type="STRING" id="6313.A0A0K0DE83"/>
<dbReference type="AlphaFoldDB" id="A0A0K0DE83"/>
<protein>
    <submittedName>
        <fullName evidence="3">WH2 domain-containing protein</fullName>
    </submittedName>
</protein>
<evidence type="ECO:0000313" key="3">
    <source>
        <dbReference type="WBParaSite" id="ACAC_0000912901-mRNA-1"/>
    </source>
</evidence>
<keyword evidence="2" id="KW-1185">Reference proteome</keyword>
<reference evidence="2" key="1">
    <citation type="submission" date="2012-09" db="EMBL/GenBank/DDBJ databases">
        <authorList>
            <person name="Martin A.A."/>
        </authorList>
    </citation>
    <scope>NUCLEOTIDE SEQUENCE</scope>
</reference>
<feature type="compositionally biased region" description="Polar residues" evidence="1">
    <location>
        <begin position="173"/>
        <end position="189"/>
    </location>
</feature>
<evidence type="ECO:0000313" key="2">
    <source>
        <dbReference type="Proteomes" id="UP000035642"/>
    </source>
</evidence>